<dbReference type="SUPFAM" id="SSF53822">
    <property type="entry name" value="Periplasmic binding protein-like I"/>
    <property type="match status" value="1"/>
</dbReference>
<dbReference type="InterPro" id="IPR000843">
    <property type="entry name" value="HTH_LacI"/>
</dbReference>
<dbReference type="Gene3D" id="1.10.260.40">
    <property type="entry name" value="lambda repressor-like DNA-binding domains"/>
    <property type="match status" value="1"/>
</dbReference>
<dbReference type="PANTHER" id="PTHR30146:SF24">
    <property type="entry name" value="XYLOSE OPERON REGULATORY PROTEIN"/>
    <property type="match status" value="1"/>
</dbReference>
<dbReference type="SUPFAM" id="SSF47413">
    <property type="entry name" value="lambda repressor-like DNA-binding domains"/>
    <property type="match status" value="1"/>
</dbReference>
<feature type="domain" description="HTH lacI-type" evidence="4">
    <location>
        <begin position="2"/>
        <end position="57"/>
    </location>
</feature>
<evidence type="ECO:0000256" key="1">
    <source>
        <dbReference type="ARBA" id="ARBA00023015"/>
    </source>
</evidence>
<keyword evidence="3" id="KW-0804">Transcription</keyword>
<dbReference type="InterPro" id="IPR028082">
    <property type="entry name" value="Peripla_BP_I"/>
</dbReference>
<dbReference type="Gene3D" id="3.40.50.2300">
    <property type="match status" value="2"/>
</dbReference>
<keyword evidence="6" id="KW-1185">Reference proteome</keyword>
<dbReference type="EMBL" id="JAESWC010000009">
    <property type="protein sequence ID" value="MBL4937038.1"/>
    <property type="molecule type" value="Genomic_DNA"/>
</dbReference>
<dbReference type="PROSITE" id="PS50932">
    <property type="entry name" value="HTH_LACI_2"/>
    <property type="match status" value="1"/>
</dbReference>
<dbReference type="GO" id="GO:0003677">
    <property type="term" value="F:DNA binding"/>
    <property type="evidence" value="ECO:0007669"/>
    <property type="project" value="UniProtKB-KW"/>
</dbReference>
<keyword evidence="2 5" id="KW-0238">DNA-binding</keyword>
<evidence type="ECO:0000259" key="4">
    <source>
        <dbReference type="PROSITE" id="PS50932"/>
    </source>
</evidence>
<dbReference type="PROSITE" id="PS00356">
    <property type="entry name" value="HTH_LACI_1"/>
    <property type="match status" value="1"/>
</dbReference>
<dbReference type="CDD" id="cd06267">
    <property type="entry name" value="PBP1_LacI_sugar_binding-like"/>
    <property type="match status" value="1"/>
</dbReference>
<gene>
    <name evidence="5" type="ORF">JK636_14885</name>
</gene>
<accession>A0ABS1TCE4</accession>
<dbReference type="SMART" id="SM00354">
    <property type="entry name" value="HTH_LACI"/>
    <property type="match status" value="1"/>
</dbReference>
<comment type="caution">
    <text evidence="5">The sequence shown here is derived from an EMBL/GenBank/DDBJ whole genome shotgun (WGS) entry which is preliminary data.</text>
</comment>
<evidence type="ECO:0000256" key="2">
    <source>
        <dbReference type="ARBA" id="ARBA00023125"/>
    </source>
</evidence>
<reference evidence="5 6" key="1">
    <citation type="submission" date="2021-01" db="EMBL/GenBank/DDBJ databases">
        <title>Genome public.</title>
        <authorList>
            <person name="Liu C."/>
            <person name="Sun Q."/>
        </authorList>
    </citation>
    <scope>NUCLEOTIDE SEQUENCE [LARGE SCALE GENOMIC DNA]</scope>
    <source>
        <strain evidence="5 6">YIM B02515</strain>
    </source>
</reference>
<keyword evidence="1" id="KW-0805">Transcription regulation</keyword>
<dbReference type="InterPro" id="IPR010982">
    <property type="entry name" value="Lambda_DNA-bd_dom_sf"/>
</dbReference>
<dbReference type="Pfam" id="PF13377">
    <property type="entry name" value="Peripla_BP_3"/>
    <property type="match status" value="1"/>
</dbReference>
<organism evidence="5 6">
    <name type="scientific">Clostridium rhizosphaerae</name>
    <dbReference type="NCBI Taxonomy" id="2803861"/>
    <lineage>
        <taxon>Bacteria</taxon>
        <taxon>Bacillati</taxon>
        <taxon>Bacillota</taxon>
        <taxon>Clostridia</taxon>
        <taxon>Eubacteriales</taxon>
        <taxon>Clostridiaceae</taxon>
        <taxon>Clostridium</taxon>
    </lineage>
</organism>
<dbReference type="RefSeq" id="WP_202749793.1">
    <property type="nucleotide sequence ID" value="NZ_JAESWC010000009.1"/>
</dbReference>
<dbReference type="CDD" id="cd01392">
    <property type="entry name" value="HTH_LacI"/>
    <property type="match status" value="1"/>
</dbReference>
<dbReference type="InterPro" id="IPR046335">
    <property type="entry name" value="LacI/GalR-like_sensor"/>
</dbReference>
<dbReference type="Proteomes" id="UP000632377">
    <property type="component" value="Unassembled WGS sequence"/>
</dbReference>
<name>A0ABS1TCE4_9CLOT</name>
<evidence type="ECO:0000313" key="5">
    <source>
        <dbReference type="EMBL" id="MBL4937038.1"/>
    </source>
</evidence>
<proteinExistence type="predicted"/>
<evidence type="ECO:0000256" key="3">
    <source>
        <dbReference type="ARBA" id="ARBA00023163"/>
    </source>
</evidence>
<dbReference type="PANTHER" id="PTHR30146">
    <property type="entry name" value="LACI-RELATED TRANSCRIPTIONAL REPRESSOR"/>
    <property type="match status" value="1"/>
</dbReference>
<dbReference type="Pfam" id="PF00356">
    <property type="entry name" value="LacI"/>
    <property type="match status" value="1"/>
</dbReference>
<protein>
    <submittedName>
        <fullName evidence="5">LacI family DNA-binding transcriptional regulator</fullName>
    </submittedName>
</protein>
<evidence type="ECO:0000313" key="6">
    <source>
        <dbReference type="Proteomes" id="UP000632377"/>
    </source>
</evidence>
<sequence length="338" mass="37754">MVTLKDIAKEANVSVTTVSNVIHGNYKRVAPETVEKIKMIIERDNYVPNMTARSLVNKLSKIIGVINHVVPEKTGNFISDPFHSVVIEGIEKKLREKGYYMMIRTVYSEEDLFSLLRNWNIDGLIIIGLFQDDFFEKLTKANIPFVLIDSYIDNKKVLNIGLDDCRGGYLATKYLIDKGHRNIVFASPIIKKNGVVEERLIGYKMALKEAGIPFEDKNVYQQEITITEGIELGHKLSRRTDITAVFATADILAAGIISGLMEEGKSVPDDISIVGFDDLYISSLTAPRLTTIHQDPQEKGKVAVETLVSVIEGSSIENNNIVLPVSIVERNSVKQIDK</sequence>